<dbReference type="GO" id="GO:0030212">
    <property type="term" value="P:hyaluronan metabolic process"/>
    <property type="evidence" value="ECO:0007669"/>
    <property type="project" value="InterPro"/>
</dbReference>
<reference evidence="3" key="2">
    <citation type="journal article" date="2013" name="Nat. Genet.">
        <title>The genome of the platyfish, Xiphophorus maculatus, provides insights into evolutionary adaptation and several complex traits.</title>
        <authorList>
            <person name="Schartl M."/>
            <person name="Walter R.B."/>
            <person name="Shen Y."/>
            <person name="Garcia T."/>
            <person name="Catchen J."/>
            <person name="Amores A."/>
            <person name="Braasch I."/>
            <person name="Chalopin D."/>
            <person name="Volff J.N."/>
            <person name="Lesch K.P."/>
            <person name="Bisazza A."/>
            <person name="Minx P."/>
            <person name="Hillier L."/>
            <person name="Wilson R.K."/>
            <person name="Fuerstenberg S."/>
            <person name="Boore J."/>
            <person name="Searle S."/>
            <person name="Postlethwait J.H."/>
            <person name="Warren W.C."/>
        </authorList>
    </citation>
    <scope>NUCLEOTIDE SEQUENCE [LARGE SCALE GENOMIC DNA]</scope>
    <source>
        <strain evidence="3">JP 163 A</strain>
    </source>
</reference>
<dbReference type="PANTHER" id="PTHR10338:SF155">
    <property type="entry name" value="INTER-ALPHA-TRYPSIN INHIBITOR HEAVY CHAIN H6"/>
    <property type="match status" value="1"/>
</dbReference>
<accession>A0A3B5R8V6</accession>
<reference evidence="2" key="3">
    <citation type="submission" date="2025-08" db="UniProtKB">
        <authorList>
            <consortium name="Ensembl"/>
        </authorList>
    </citation>
    <scope>IDENTIFICATION</scope>
    <source>
        <strain evidence="2">JP 163 A</strain>
    </source>
</reference>
<dbReference type="InParanoid" id="A0A3B5R8V6"/>
<dbReference type="InterPro" id="IPR050934">
    <property type="entry name" value="ITIH"/>
</dbReference>
<dbReference type="InterPro" id="IPR010600">
    <property type="entry name" value="ITI_HC_C"/>
</dbReference>
<evidence type="ECO:0000313" key="3">
    <source>
        <dbReference type="Proteomes" id="UP000002852"/>
    </source>
</evidence>
<dbReference type="GO" id="GO:0004867">
    <property type="term" value="F:serine-type endopeptidase inhibitor activity"/>
    <property type="evidence" value="ECO:0007669"/>
    <property type="project" value="InterPro"/>
</dbReference>
<dbReference type="Proteomes" id="UP000002852">
    <property type="component" value="Unassembled WGS sequence"/>
</dbReference>
<dbReference type="STRING" id="8083.ENSXMAP00000038486"/>
<protein>
    <recommendedName>
        <fullName evidence="1">Inter-alpha-trypsin inhibitor heavy chain C-terminal domain-containing protein</fullName>
    </recommendedName>
</protein>
<keyword evidence="3" id="KW-1185">Reference proteome</keyword>
<feature type="domain" description="Inter-alpha-trypsin inhibitor heavy chain C-terminal" evidence="1">
    <location>
        <begin position="58"/>
        <end position="195"/>
    </location>
</feature>
<dbReference type="AlphaFoldDB" id="A0A3B5R8V6"/>
<organism evidence="2 3">
    <name type="scientific">Xiphophorus maculatus</name>
    <name type="common">Southern platyfish</name>
    <name type="synonym">Platypoecilus maculatus</name>
    <dbReference type="NCBI Taxonomy" id="8083"/>
    <lineage>
        <taxon>Eukaryota</taxon>
        <taxon>Metazoa</taxon>
        <taxon>Chordata</taxon>
        <taxon>Craniata</taxon>
        <taxon>Vertebrata</taxon>
        <taxon>Euteleostomi</taxon>
        <taxon>Actinopterygii</taxon>
        <taxon>Neopterygii</taxon>
        <taxon>Teleostei</taxon>
        <taxon>Neoteleostei</taxon>
        <taxon>Acanthomorphata</taxon>
        <taxon>Ovalentaria</taxon>
        <taxon>Atherinomorphae</taxon>
        <taxon>Cyprinodontiformes</taxon>
        <taxon>Poeciliidae</taxon>
        <taxon>Poeciliinae</taxon>
        <taxon>Xiphophorus</taxon>
    </lineage>
</organism>
<dbReference type="Ensembl" id="ENSXMAT00000023463.1">
    <property type="protein sequence ID" value="ENSXMAP00000038486.1"/>
    <property type="gene ID" value="ENSXMAG00000027027.1"/>
</dbReference>
<sequence length="252" mass="27853">LCLSSLDVSASIQTAGFSVVVDGDPHFVVQLPKLHQDLCFTVDGRANDVLRLLEDPERGIIVDGHLMGAPPKPGAEGRSRTYFDRLTISLPAGSSADIMITLTLDGVVVDGEGREILPTNQQGSVTRQGVTVTVDNHQSCWIELAKGVHFLVLFHHYKHPNYLQMAHLGFYITDGRGLSRSTQGLLGKLSDVFQINKQIRTVRIKHRHEISSNLSVSCVCFSCMIKPLNWYETKQLSSNSALSADVNFNRRQ</sequence>
<proteinExistence type="predicted"/>
<reference evidence="3" key="1">
    <citation type="submission" date="2012-01" db="EMBL/GenBank/DDBJ databases">
        <authorList>
            <person name="Walter R."/>
            <person name="Schartl M."/>
            <person name="Warren W."/>
        </authorList>
    </citation>
    <scope>NUCLEOTIDE SEQUENCE [LARGE SCALE GENOMIC DNA]</scope>
    <source>
        <strain evidence="3">JP 163 A</strain>
    </source>
</reference>
<name>A0A3B5R8V6_XIPMA</name>
<dbReference type="PANTHER" id="PTHR10338">
    <property type="entry name" value="INTER-ALPHA-TRYPSIN INHIBITOR HEAVY CHAIN FAMILY MEMBER"/>
    <property type="match status" value="1"/>
</dbReference>
<reference evidence="2" key="4">
    <citation type="submission" date="2025-09" db="UniProtKB">
        <authorList>
            <consortium name="Ensembl"/>
        </authorList>
    </citation>
    <scope>IDENTIFICATION</scope>
    <source>
        <strain evidence="2">JP 163 A</strain>
    </source>
</reference>
<dbReference type="Pfam" id="PF06668">
    <property type="entry name" value="ITI_HC_C"/>
    <property type="match status" value="1"/>
</dbReference>
<evidence type="ECO:0000313" key="2">
    <source>
        <dbReference type="Ensembl" id="ENSXMAP00000038486.1"/>
    </source>
</evidence>
<evidence type="ECO:0000259" key="1">
    <source>
        <dbReference type="Pfam" id="PF06668"/>
    </source>
</evidence>
<dbReference type="GeneTree" id="ENSGT00940000162980"/>